<feature type="domain" description="HTH HARE-type" evidence="2">
    <location>
        <begin position="1"/>
        <end position="71"/>
    </location>
</feature>
<keyword evidence="1" id="KW-0804">Transcription</keyword>
<gene>
    <name evidence="3" type="ORF">J3492_12810</name>
</gene>
<evidence type="ECO:0000313" key="4">
    <source>
        <dbReference type="Proteomes" id="UP000664554"/>
    </source>
</evidence>
<name>A0ABS3NRN1_9GAMM</name>
<dbReference type="EMBL" id="JAGBKM010000040">
    <property type="protein sequence ID" value="MBO1532072.1"/>
    <property type="molecule type" value="Genomic_DNA"/>
</dbReference>
<proteinExistence type="predicted"/>
<dbReference type="RefSeq" id="WP_207992411.1">
    <property type="nucleotide sequence ID" value="NZ_JAGBKM010000040.1"/>
</dbReference>
<comment type="caution">
    <text evidence="3">The sequence shown here is derived from an EMBL/GenBank/DDBJ whole genome shotgun (WGS) entry which is preliminary data.</text>
</comment>
<sequence>MTKVEAIKKVLEDNNGAASWNIIYNNIEKYYPTAKNSIEWKAGIRGVLYREIRKDKSFKQIGLGLFALKDYKTEKNPETQDKIRMHSFIQGICIELGNFKNFDTYTADPSATFKDNISLLDMVSMQYLPDFTYKAIVDETKRIDVVWLNKKGLQFPHKVFEVVDSVGTLTGAFNRSLQLINFQTDYYIIAPEKHRNKFLKTLSLEPYHTNSAKFTFVNYDSIIELYENTSRVKKIESGIF</sequence>
<evidence type="ECO:0000313" key="3">
    <source>
        <dbReference type="EMBL" id="MBO1532072.1"/>
    </source>
</evidence>
<keyword evidence="4" id="KW-1185">Reference proteome</keyword>
<accession>A0ABS3NRN1</accession>
<dbReference type="Proteomes" id="UP000664554">
    <property type="component" value="Unassembled WGS sequence"/>
</dbReference>
<dbReference type="InterPro" id="IPR007759">
    <property type="entry name" value="Asxl_HARE-HTH"/>
</dbReference>
<dbReference type="PROSITE" id="PS51913">
    <property type="entry name" value="HTH_HARE"/>
    <property type="match status" value="1"/>
</dbReference>
<protein>
    <recommendedName>
        <fullName evidence="2">HTH HARE-type domain-containing protein</fullName>
    </recommendedName>
</protein>
<evidence type="ECO:0000256" key="1">
    <source>
        <dbReference type="ARBA" id="ARBA00023163"/>
    </source>
</evidence>
<organism evidence="3 4">
    <name type="scientific">Psychrobacter coccoides</name>
    <dbReference type="NCBI Taxonomy" id="2818440"/>
    <lineage>
        <taxon>Bacteria</taxon>
        <taxon>Pseudomonadati</taxon>
        <taxon>Pseudomonadota</taxon>
        <taxon>Gammaproteobacteria</taxon>
        <taxon>Moraxellales</taxon>
        <taxon>Moraxellaceae</taxon>
        <taxon>Psychrobacter</taxon>
    </lineage>
</organism>
<reference evidence="3 4" key="1">
    <citation type="submission" date="2021-03" db="EMBL/GenBank/DDBJ databases">
        <authorList>
            <person name="Shang D.-D."/>
            <person name="Du Z.-J."/>
            <person name="Chen G.-J."/>
        </authorList>
    </citation>
    <scope>NUCLEOTIDE SEQUENCE [LARGE SCALE GENOMIC DNA]</scope>
    <source>
        <strain evidence="3 4">F1192</strain>
    </source>
</reference>
<evidence type="ECO:0000259" key="2">
    <source>
        <dbReference type="PROSITE" id="PS51913"/>
    </source>
</evidence>